<dbReference type="InterPro" id="IPR009003">
    <property type="entry name" value="Peptidase_S1_PA"/>
</dbReference>
<gene>
    <name evidence="1" type="ORF">C7389_13322</name>
</gene>
<dbReference type="OrthoDB" id="7191282at2"/>
<dbReference type="SUPFAM" id="SSF50494">
    <property type="entry name" value="Trypsin-like serine proteases"/>
    <property type="match status" value="1"/>
</dbReference>
<sequence length="329" mass="35325">MKNLQDVTERVCELKGSLVAIDALLPALLDAQPTAGRSALAAAFDGNAETARTVLLHAPVSDHVLNAFERQVSHLHKLLAEPVHAPPRNAGDPVLFTTTRIRTLGGGNPLTGASGFFFRRGERLFLITSRHVLFDEPSHHFPDRIEIDLHTHPSDLTCSTGYAIPLYSGGLSLWRQADDSAGTVDVAAIEIDMARLPGGTILHAFEPRHLAPDGAVEVGDALAIVGFPLGFHDTVHHLPVVRNASIASAYGVRFQGHGYFLTDARTHRGSSGAPVLRRSGVSNSGDPLPWQLLGIHSTRMDMGARDLAQDESLGLNCAWYADVLMALTA</sequence>
<protein>
    <submittedName>
        <fullName evidence="1">Trypsin-like peptidase</fullName>
    </submittedName>
</protein>
<accession>A0A4R6DJS4</accession>
<dbReference type="AlphaFoldDB" id="A0A4R6DJS4"/>
<dbReference type="EMBL" id="SNVV01000033">
    <property type="protein sequence ID" value="TDN44977.1"/>
    <property type="molecule type" value="Genomic_DNA"/>
</dbReference>
<dbReference type="Gene3D" id="2.40.10.120">
    <property type="match status" value="1"/>
</dbReference>
<dbReference type="Proteomes" id="UP000295129">
    <property type="component" value="Unassembled WGS sequence"/>
</dbReference>
<comment type="caution">
    <text evidence="1">The sequence shown here is derived from an EMBL/GenBank/DDBJ whole genome shotgun (WGS) entry which is preliminary data.</text>
</comment>
<proteinExistence type="predicted"/>
<name>A0A4R6DJS4_9RHOO</name>
<evidence type="ECO:0000313" key="1">
    <source>
        <dbReference type="EMBL" id="TDN44977.1"/>
    </source>
</evidence>
<dbReference type="Pfam" id="PF13365">
    <property type="entry name" value="Trypsin_2"/>
    <property type="match status" value="1"/>
</dbReference>
<reference evidence="1 2" key="1">
    <citation type="submission" date="2019-03" db="EMBL/GenBank/DDBJ databases">
        <title>Genomic Encyclopedia of Type Strains, Phase IV (KMG-IV): sequencing the most valuable type-strain genomes for metagenomic binning, comparative biology and taxonomic classification.</title>
        <authorList>
            <person name="Goeker M."/>
        </authorList>
    </citation>
    <scope>NUCLEOTIDE SEQUENCE [LARGE SCALE GENOMIC DNA]</scope>
    <source>
        <strain evidence="1 2">DSM 12121</strain>
    </source>
</reference>
<evidence type="ECO:0000313" key="2">
    <source>
        <dbReference type="Proteomes" id="UP000295129"/>
    </source>
</evidence>
<organism evidence="1 2">
    <name type="scientific">Azoarcus indigens</name>
    <dbReference type="NCBI Taxonomy" id="29545"/>
    <lineage>
        <taxon>Bacteria</taxon>
        <taxon>Pseudomonadati</taxon>
        <taxon>Pseudomonadota</taxon>
        <taxon>Betaproteobacteria</taxon>
        <taxon>Rhodocyclales</taxon>
        <taxon>Zoogloeaceae</taxon>
        <taxon>Azoarcus</taxon>
    </lineage>
</organism>
<dbReference type="RefSeq" id="WP_133595026.1">
    <property type="nucleotide sequence ID" value="NZ_SNVV01000033.1"/>
</dbReference>
<keyword evidence="2" id="KW-1185">Reference proteome</keyword>